<dbReference type="RefSeq" id="WP_237855139.1">
    <property type="nucleotide sequence ID" value="NZ_JAKLWS010000021.1"/>
</dbReference>
<accession>A0ABS9KG02</accession>
<sequence>MEIKIQIRYTKVLFRFFTFSLLILSGPFLSYPEEAKSQVNVNGILQNYLAAQTTEDYEFIATRNRLRLQFDKPTDFGGLQTELDLIHRFDQSQEIEFQLKEAYIEWFLQDYDLRIGQQKIIWGRANGTFITDILTPVDLREFLTISAEDIRFGLTSFNAIRYFGENSLQLVFAPFFQRDLLPGADSRWFPAQQISSSLSPIPVTTNDQDSDFKLTDAQVALRYNLLSPNFIDLDLFLMRWTHPTPAYDVSIATNSLPNLFSINLVESYQNSWMAGLSTTLEIHPRLFFLGEALFVEEKLFTNIPFSGSHEFDLRSTFQDFTELFNLINPNQDFLTRKPWIHSMAGFRTELFQTTIDAQFFVETIFDYEEDIMQEEYYKYATLFATRSFLRNKLQILALSRYNINTEDYWIQVQGQYELNDNLQLSLGTNLFGGEKSNELAGHLSFSQFRENSFIFSKIALYF</sequence>
<keyword evidence="1" id="KW-0472">Membrane</keyword>
<dbReference type="Proteomes" id="UP001165366">
    <property type="component" value="Unassembled WGS sequence"/>
</dbReference>
<evidence type="ECO:0000256" key="1">
    <source>
        <dbReference type="SAM" id="Phobius"/>
    </source>
</evidence>
<evidence type="ECO:0008006" key="4">
    <source>
        <dbReference type="Google" id="ProtNLM"/>
    </source>
</evidence>
<keyword evidence="3" id="KW-1185">Reference proteome</keyword>
<proteinExistence type="predicted"/>
<name>A0ABS9KG02_9BACT</name>
<organism evidence="2 3">
    <name type="scientific">Rhodohalobacter sulfatireducens</name>
    <dbReference type="NCBI Taxonomy" id="2911366"/>
    <lineage>
        <taxon>Bacteria</taxon>
        <taxon>Pseudomonadati</taxon>
        <taxon>Balneolota</taxon>
        <taxon>Balneolia</taxon>
        <taxon>Balneolales</taxon>
        <taxon>Balneolaceae</taxon>
        <taxon>Rhodohalobacter</taxon>
    </lineage>
</organism>
<comment type="caution">
    <text evidence="2">The sequence shown here is derived from an EMBL/GenBank/DDBJ whole genome shotgun (WGS) entry which is preliminary data.</text>
</comment>
<evidence type="ECO:0000313" key="2">
    <source>
        <dbReference type="EMBL" id="MCG2589780.1"/>
    </source>
</evidence>
<dbReference type="EMBL" id="JAKLWS010000021">
    <property type="protein sequence ID" value="MCG2589780.1"/>
    <property type="molecule type" value="Genomic_DNA"/>
</dbReference>
<keyword evidence="1" id="KW-0812">Transmembrane</keyword>
<gene>
    <name evidence="2" type="ORF">L6773_14460</name>
</gene>
<evidence type="ECO:0000313" key="3">
    <source>
        <dbReference type="Proteomes" id="UP001165366"/>
    </source>
</evidence>
<feature type="transmembrane region" description="Helical" evidence="1">
    <location>
        <begin position="12"/>
        <end position="31"/>
    </location>
</feature>
<keyword evidence="1" id="KW-1133">Transmembrane helix</keyword>
<reference evidence="2" key="1">
    <citation type="submission" date="2022-01" db="EMBL/GenBank/DDBJ databases">
        <authorList>
            <person name="Wang Y."/>
        </authorList>
    </citation>
    <scope>NUCLEOTIDE SEQUENCE</scope>
    <source>
        <strain evidence="2">WB101</strain>
    </source>
</reference>
<reference evidence="2" key="2">
    <citation type="submission" date="2024-05" db="EMBL/GenBank/DDBJ databases">
        <title>Rhodohalobacter halophilus gen. nov., sp. nov., a moderately halophilic member of the family Balneolaceae.</title>
        <authorList>
            <person name="Xia J."/>
        </authorList>
    </citation>
    <scope>NUCLEOTIDE SEQUENCE</scope>
    <source>
        <strain evidence="2">WB101</strain>
    </source>
</reference>
<protein>
    <recommendedName>
        <fullName evidence="4">DUF1302 family protein</fullName>
    </recommendedName>
</protein>